<name>A0A0R2B0P6_9LACO</name>
<dbReference type="OrthoDB" id="145485at2"/>
<keyword evidence="5 6" id="KW-0472">Membrane</keyword>
<feature type="transmembrane region" description="Helical" evidence="6">
    <location>
        <begin position="373"/>
        <end position="393"/>
    </location>
</feature>
<feature type="transmembrane region" description="Helical" evidence="6">
    <location>
        <begin position="400"/>
        <end position="417"/>
    </location>
</feature>
<keyword evidence="9" id="KW-1185">Reference proteome</keyword>
<reference evidence="8 9" key="1">
    <citation type="journal article" date="2015" name="Genome Announc.">
        <title>Expanding the biotechnology potential of lactobacilli through comparative genomics of 213 strains and associated genera.</title>
        <authorList>
            <person name="Sun Z."/>
            <person name="Harris H.M."/>
            <person name="McCann A."/>
            <person name="Guo C."/>
            <person name="Argimon S."/>
            <person name="Zhang W."/>
            <person name="Yang X."/>
            <person name="Jeffery I.B."/>
            <person name="Cooney J.C."/>
            <person name="Kagawa T.F."/>
            <person name="Liu W."/>
            <person name="Song Y."/>
            <person name="Salvetti E."/>
            <person name="Wrobel A."/>
            <person name="Rasinkangas P."/>
            <person name="Parkhill J."/>
            <person name="Rea M.C."/>
            <person name="O'Sullivan O."/>
            <person name="Ritari J."/>
            <person name="Douillard F.P."/>
            <person name="Paul Ross R."/>
            <person name="Yang R."/>
            <person name="Briner A.E."/>
            <person name="Felis G.E."/>
            <person name="de Vos W.M."/>
            <person name="Barrangou R."/>
            <person name="Klaenhammer T.R."/>
            <person name="Caufield P.W."/>
            <person name="Cui Y."/>
            <person name="Zhang H."/>
            <person name="O'Toole P.W."/>
        </authorList>
    </citation>
    <scope>NUCLEOTIDE SEQUENCE [LARGE SCALE GENOMIC DNA]</scope>
    <source>
        <strain evidence="8 9">DSM 23829</strain>
    </source>
</reference>
<evidence type="ECO:0000256" key="1">
    <source>
        <dbReference type="ARBA" id="ARBA00004651"/>
    </source>
</evidence>
<keyword evidence="8" id="KW-0436">Ligase</keyword>
<dbReference type="GO" id="GO:0046677">
    <property type="term" value="P:response to antibiotic"/>
    <property type="evidence" value="ECO:0007669"/>
    <property type="project" value="UniProtKB-KW"/>
</dbReference>
<feature type="transmembrane region" description="Helical" evidence="6">
    <location>
        <begin position="20"/>
        <end position="41"/>
    </location>
</feature>
<feature type="transmembrane region" description="Helical" evidence="6">
    <location>
        <begin position="496"/>
        <end position="518"/>
    </location>
</feature>
<proteinExistence type="predicted"/>
<dbReference type="InterPro" id="IPR051211">
    <property type="entry name" value="PG_lysyltransferase"/>
</dbReference>
<protein>
    <submittedName>
        <fullName evidence="8">Lysyl-tRNA synthetase (Class II)</fullName>
    </submittedName>
</protein>
<dbReference type="GO" id="GO:0050071">
    <property type="term" value="F:phosphatidylglycerol lysyltransferase activity"/>
    <property type="evidence" value="ECO:0007669"/>
    <property type="project" value="UniProtKB-EC"/>
</dbReference>
<evidence type="ECO:0000256" key="2">
    <source>
        <dbReference type="ARBA" id="ARBA00022475"/>
    </source>
</evidence>
<organism evidence="8 9">
    <name type="scientific">Apilactobacillus ozensis DSM 23829 = JCM 17196</name>
    <dbReference type="NCBI Taxonomy" id="1423781"/>
    <lineage>
        <taxon>Bacteria</taxon>
        <taxon>Bacillati</taxon>
        <taxon>Bacillota</taxon>
        <taxon>Bacilli</taxon>
        <taxon>Lactobacillales</taxon>
        <taxon>Lactobacillaceae</taxon>
        <taxon>Apilactobacillus</taxon>
    </lineage>
</organism>
<evidence type="ECO:0000313" key="9">
    <source>
        <dbReference type="Proteomes" id="UP000052012"/>
    </source>
</evidence>
<comment type="caution">
    <text evidence="8">The sequence shown here is derived from an EMBL/GenBank/DDBJ whole genome shotgun (WGS) entry which is preliminary data.</text>
</comment>
<dbReference type="EMBL" id="AYYQ01000004">
    <property type="protein sequence ID" value="KRM69446.1"/>
    <property type="molecule type" value="Genomic_DNA"/>
</dbReference>
<sequence length="872" mass="100186">MEAIILKALLQKLWDFFNRHINVFKVLFVLFVLGIVIHVGISEGSEISGKEMAKSFATQTPLSLISMTILGFIAVTPMLIYDFTIVDFLPGKFSPWYIIKTGWITNTLTNIAGFGGVLGASLRASFYSKNASRKQILYAISKIVIFLEAGLSSYCWIALIMMWIFGFGANSNDWWWWFFVVGGGLYFPILFIFIRKTNTEFFKDMTKKLEIQLIVGSLLEWAGCASLFIIIGAFMHQSINLVAVLPVFIVANVVGVFTLIPGGLGSFDGTMLTGLLFLGVSPSDALVWLLLYRAFYYIFPVILGIIFFAFDLLQRFNKFLDNIPKAIFQKLSHLFITIFMYFTGIMMILLVVMPNQVLFNRFYLFLEPYSFYFLSQLSNIIFAFLLIGLARGFASKVKKAYWPTVVVILISMVNTLWKEDFPINMCVFFGIVVIALWLSYGVLYRDKLSCPWGQMIFDICIFGFTFVMYGIVGIYTSFKFRSFHFFSSYSFPSTQVWFSGFLALILSLLISILIYRYLSYKKVDWLDQPFDASRVHDVIVKFGGNEVSHLAYVRDKNIYFYNEDGQDQIFFMYKQRANKIIIMGEPIGNQDKLEPAIDDFINRADNIGLSLVFYEVGEKLTMILHEKGFSFTKAGEEGHVNIEEFSLVGKKHRGERALMHKFERDQYEFEIINPPFSDSFLNKLKGVSDEWLKGNPEKGFSLGYFDRYYLNQAPIAIMKDKDAKIIAFANIMPTGDYEMTSIDLMRSSNDAPSGIMDGLFINLFNHVKEQGYKYFNLGMAPLSNVGESKYSFIDEKIANLIYKYGTAFYSFQGLRTYKEKYVDAWAPKYIAYRRGNSLVFTMLQLLKLVNEKMNFKNAKSSKIKMIINKFKR</sequence>
<accession>A0A0R2B0P6</accession>
<evidence type="ECO:0000256" key="6">
    <source>
        <dbReference type="SAM" id="Phobius"/>
    </source>
</evidence>
<dbReference type="InterPro" id="IPR024320">
    <property type="entry name" value="LPG_synthase_C"/>
</dbReference>
<feature type="transmembrane region" description="Helical" evidence="6">
    <location>
        <begin position="174"/>
        <end position="193"/>
    </location>
</feature>
<evidence type="ECO:0000256" key="4">
    <source>
        <dbReference type="ARBA" id="ARBA00022989"/>
    </source>
</evidence>
<dbReference type="Proteomes" id="UP000052012">
    <property type="component" value="Unassembled WGS sequence"/>
</dbReference>
<keyword evidence="8" id="KW-0030">Aminoacyl-tRNA synthetase</keyword>
<feature type="transmembrane region" description="Helical" evidence="6">
    <location>
        <begin position="143"/>
        <end position="168"/>
    </location>
</feature>
<feature type="transmembrane region" description="Helical" evidence="6">
    <location>
        <begin position="213"/>
        <end position="235"/>
    </location>
</feature>
<feature type="transmembrane region" description="Helical" evidence="6">
    <location>
        <begin position="101"/>
        <end position="122"/>
    </location>
</feature>
<dbReference type="Pfam" id="PF09924">
    <property type="entry name" value="LPG_synthase_C"/>
    <property type="match status" value="1"/>
</dbReference>
<feature type="transmembrane region" description="Helical" evidence="6">
    <location>
        <begin position="272"/>
        <end position="291"/>
    </location>
</feature>
<dbReference type="GO" id="GO:0055091">
    <property type="term" value="P:phospholipid homeostasis"/>
    <property type="evidence" value="ECO:0007669"/>
    <property type="project" value="TreeGrafter"/>
</dbReference>
<dbReference type="STRING" id="1423781.FD06_GL001116"/>
<dbReference type="InterPro" id="IPR016181">
    <property type="entry name" value="Acyl_CoA_acyltransferase"/>
</dbReference>
<dbReference type="GO" id="GO:0005886">
    <property type="term" value="C:plasma membrane"/>
    <property type="evidence" value="ECO:0007669"/>
    <property type="project" value="UniProtKB-SubCell"/>
</dbReference>
<dbReference type="PANTHER" id="PTHR34697">
    <property type="entry name" value="PHOSPHATIDYLGLYCEROL LYSYLTRANSFERASE"/>
    <property type="match status" value="1"/>
</dbReference>
<keyword evidence="2" id="KW-1003">Cell membrane</keyword>
<dbReference type="NCBIfam" id="NF033480">
    <property type="entry name" value="bifunc_MprF"/>
    <property type="match status" value="1"/>
</dbReference>
<dbReference type="PANTHER" id="PTHR34697:SF2">
    <property type="entry name" value="PHOSPHATIDYLGLYCEROL LYSYLTRANSFERASE"/>
    <property type="match status" value="1"/>
</dbReference>
<feature type="transmembrane region" description="Helical" evidence="6">
    <location>
        <begin position="334"/>
        <end position="353"/>
    </location>
</feature>
<feature type="transmembrane region" description="Helical" evidence="6">
    <location>
        <begin position="297"/>
        <end position="313"/>
    </location>
</feature>
<keyword evidence="3 6" id="KW-0812">Transmembrane</keyword>
<dbReference type="PATRIC" id="fig|1423781.4.peg.1157"/>
<feature type="transmembrane region" description="Helical" evidence="6">
    <location>
        <begin position="241"/>
        <end position="260"/>
    </location>
</feature>
<comment type="subcellular location">
    <subcellularLocation>
        <location evidence="1">Cell membrane</location>
        <topology evidence="1">Multi-pass membrane protein</topology>
    </subcellularLocation>
</comment>
<gene>
    <name evidence="8" type="ORF">FD06_GL001116</name>
</gene>
<feature type="domain" description="Phosphatidylglycerol lysyltransferase C-terminal" evidence="7">
    <location>
        <begin position="543"/>
        <end position="832"/>
    </location>
</feature>
<evidence type="ECO:0000259" key="7">
    <source>
        <dbReference type="Pfam" id="PF09924"/>
    </source>
</evidence>
<dbReference type="AlphaFoldDB" id="A0A0R2B0P6"/>
<feature type="transmembrane region" description="Helical" evidence="6">
    <location>
        <begin position="455"/>
        <end position="476"/>
    </location>
</feature>
<feature type="transmembrane region" description="Helical" evidence="6">
    <location>
        <begin position="62"/>
        <end position="81"/>
    </location>
</feature>
<dbReference type="GO" id="GO:0004812">
    <property type="term" value="F:aminoacyl-tRNA ligase activity"/>
    <property type="evidence" value="ECO:0007669"/>
    <property type="project" value="UniProtKB-KW"/>
</dbReference>
<evidence type="ECO:0000256" key="5">
    <source>
        <dbReference type="ARBA" id="ARBA00023136"/>
    </source>
</evidence>
<feature type="transmembrane region" description="Helical" evidence="6">
    <location>
        <begin position="423"/>
        <end position="443"/>
    </location>
</feature>
<evidence type="ECO:0000256" key="3">
    <source>
        <dbReference type="ARBA" id="ARBA00022692"/>
    </source>
</evidence>
<keyword evidence="4 6" id="KW-1133">Transmembrane helix</keyword>
<dbReference type="SUPFAM" id="SSF55729">
    <property type="entry name" value="Acyl-CoA N-acyltransferases (Nat)"/>
    <property type="match status" value="1"/>
</dbReference>
<dbReference type="GO" id="GO:0006629">
    <property type="term" value="P:lipid metabolic process"/>
    <property type="evidence" value="ECO:0007669"/>
    <property type="project" value="UniProtKB-KW"/>
</dbReference>
<evidence type="ECO:0000313" key="8">
    <source>
        <dbReference type="EMBL" id="KRM69446.1"/>
    </source>
</evidence>